<evidence type="ECO:0000256" key="1">
    <source>
        <dbReference type="SAM" id="MobiDB-lite"/>
    </source>
</evidence>
<reference evidence="2" key="1">
    <citation type="submission" date="2019-07" db="EMBL/GenBank/DDBJ databases">
        <authorList>
            <person name="Dittberner H."/>
        </authorList>
    </citation>
    <scope>NUCLEOTIDE SEQUENCE [LARGE SCALE GENOMIC DNA]</scope>
</reference>
<gene>
    <name evidence="2" type="ORF">ANE_LOCUS8877</name>
</gene>
<evidence type="ECO:0000313" key="2">
    <source>
        <dbReference type="EMBL" id="VVA98432.1"/>
    </source>
</evidence>
<organism evidence="2 3">
    <name type="scientific">Arabis nemorensis</name>
    <dbReference type="NCBI Taxonomy" id="586526"/>
    <lineage>
        <taxon>Eukaryota</taxon>
        <taxon>Viridiplantae</taxon>
        <taxon>Streptophyta</taxon>
        <taxon>Embryophyta</taxon>
        <taxon>Tracheophyta</taxon>
        <taxon>Spermatophyta</taxon>
        <taxon>Magnoliopsida</taxon>
        <taxon>eudicotyledons</taxon>
        <taxon>Gunneridae</taxon>
        <taxon>Pentapetalae</taxon>
        <taxon>rosids</taxon>
        <taxon>malvids</taxon>
        <taxon>Brassicales</taxon>
        <taxon>Brassicaceae</taxon>
        <taxon>Arabideae</taxon>
        <taxon>Arabis</taxon>
    </lineage>
</organism>
<sequence>MANNDDVTNLQSLEPQLDKHAQSLLCAESNQIFTVGNANNEHDPCNGGDLPTHVNNQERQF</sequence>
<feature type="region of interest" description="Disordered" evidence="1">
    <location>
        <begin position="38"/>
        <end position="61"/>
    </location>
</feature>
<dbReference type="Proteomes" id="UP000489600">
    <property type="component" value="Unassembled WGS sequence"/>
</dbReference>
<accession>A0A565BA55</accession>
<keyword evidence="3" id="KW-1185">Reference proteome</keyword>
<evidence type="ECO:0000313" key="3">
    <source>
        <dbReference type="Proteomes" id="UP000489600"/>
    </source>
</evidence>
<proteinExistence type="predicted"/>
<dbReference type="AlphaFoldDB" id="A0A565BA55"/>
<dbReference type="EMBL" id="CABITT030000003">
    <property type="protein sequence ID" value="VVA98432.1"/>
    <property type="molecule type" value="Genomic_DNA"/>
</dbReference>
<name>A0A565BA55_9BRAS</name>
<comment type="caution">
    <text evidence="2">The sequence shown here is derived from an EMBL/GenBank/DDBJ whole genome shotgun (WGS) entry which is preliminary data.</text>
</comment>
<protein>
    <submittedName>
        <fullName evidence="2">Uncharacterized protein</fullName>
    </submittedName>
</protein>